<dbReference type="EMBL" id="WNTK01028449">
    <property type="protein sequence ID" value="KAG9461130.1"/>
    <property type="molecule type" value="Genomic_DNA"/>
</dbReference>
<sequence length="85" mass="10336">MHKSMRGRYKDLCQDLFISRTATVTRGHPLRLEESRFHHQHRRRYFTVRAVSLWNSLPEDVVMAGSIEEFKRDWMSFYDITGYRQ</sequence>
<name>A0A8J6BDP2_ELECQ</name>
<keyword evidence="2" id="KW-1185">Reference proteome</keyword>
<gene>
    <name evidence="1" type="ORF">GDO78_018003</name>
</gene>
<evidence type="ECO:0000313" key="1">
    <source>
        <dbReference type="EMBL" id="KAG9461130.1"/>
    </source>
</evidence>
<comment type="caution">
    <text evidence="1">The sequence shown here is derived from an EMBL/GenBank/DDBJ whole genome shotgun (WGS) entry which is preliminary data.</text>
</comment>
<protein>
    <submittedName>
        <fullName evidence="1">Uncharacterized protein</fullName>
    </submittedName>
</protein>
<accession>A0A8J6BDP2</accession>
<dbReference type="OrthoDB" id="276744at2759"/>
<organism evidence="1 2">
    <name type="scientific">Eleutherodactylus coqui</name>
    <name type="common">Puerto Rican coqui</name>
    <dbReference type="NCBI Taxonomy" id="57060"/>
    <lineage>
        <taxon>Eukaryota</taxon>
        <taxon>Metazoa</taxon>
        <taxon>Chordata</taxon>
        <taxon>Craniata</taxon>
        <taxon>Vertebrata</taxon>
        <taxon>Euteleostomi</taxon>
        <taxon>Amphibia</taxon>
        <taxon>Batrachia</taxon>
        <taxon>Anura</taxon>
        <taxon>Neobatrachia</taxon>
        <taxon>Hyloidea</taxon>
        <taxon>Eleutherodactylidae</taxon>
        <taxon>Eleutherodactylinae</taxon>
        <taxon>Eleutherodactylus</taxon>
        <taxon>Eleutherodactylus</taxon>
    </lineage>
</organism>
<dbReference type="Proteomes" id="UP000770717">
    <property type="component" value="Unassembled WGS sequence"/>
</dbReference>
<evidence type="ECO:0000313" key="2">
    <source>
        <dbReference type="Proteomes" id="UP000770717"/>
    </source>
</evidence>
<dbReference type="AlphaFoldDB" id="A0A8J6BDP2"/>
<proteinExistence type="predicted"/>
<reference evidence="1" key="1">
    <citation type="thesis" date="2020" institute="ProQuest LLC" country="789 East Eisenhower Parkway, Ann Arbor, MI, USA">
        <title>Comparative Genomics and Chromosome Evolution.</title>
        <authorList>
            <person name="Mudd A.B."/>
        </authorList>
    </citation>
    <scope>NUCLEOTIDE SEQUENCE</scope>
    <source>
        <strain evidence="1">HN-11 Male</strain>
        <tissue evidence="1">Kidney and liver</tissue>
    </source>
</reference>